<feature type="compositionally biased region" description="Basic residues" evidence="3">
    <location>
        <begin position="229"/>
        <end position="239"/>
    </location>
</feature>
<sequence>MARQRRIASNSDHDGNDNGDDSAAPPIPERSPKRQSLLVPEGEDGDVHGDLHSLEAKNKGKPSRRESFRGLALDVPIDEGSEDLSFGLDKEFDRVIEAQKVWFENLLSCGSLRTACERDVENGLPKMDQVVEARPQPSRTHSYQSQLSTGANYISRKQKGYLMRQNTKVVVASSRQFSDEKPPPTPTLEPSAAAANDDPRGGTRSAGNSPRKPPHERTKSWTTEPWNGKSRRRSVKGVGRKPPSGPAPPMPGQESAMGGLDTLPENGVPVDEEECMGGEAEDGERGRLFVKVVGVKDLDMPLPKNERTWFQLTLDNGLHCVTTSWLELGRSAPIGQEFELVVLNELEFQLTLQTKLEPPPQPAVESYPSASSPTKTPKQKSAFSRLLASPRKRKEAAKEEAAAREAEAAAAAAAAAEARRNARDNPDATAWELLHDLVASDGSFARAYVCLKSFEDRAFGRVLDIEVPCFNEWAIEDSEAVANSVRSKSKGAHSSTQVHGVGVVRRPPYRIGRMQLQLLYVPRPRGALEEELPRSMSSATRELREAEEVKGRLFEGCLSQQGGDCPYWRRRFFRLQGTKLTAYHETTRQPRATINLSKATKLIDDRRQLTQEHVSSRGGGRRKSAFAEEEEGYMFVEEGFRLRFANGETIDFYADDAASKDGWMKVLEDVVRSNQS</sequence>
<keyword evidence="2" id="KW-0131">Cell cycle</keyword>
<evidence type="ECO:0000256" key="2">
    <source>
        <dbReference type="ARBA" id="ARBA00023306"/>
    </source>
</evidence>
<dbReference type="InterPro" id="IPR001849">
    <property type="entry name" value="PH_domain"/>
</dbReference>
<dbReference type="FunFam" id="2.30.29.30:FF:000311">
    <property type="entry name" value="GTP binding protein (Bud4)"/>
    <property type="match status" value="1"/>
</dbReference>
<protein>
    <submittedName>
        <fullName evidence="5">Cell division protein anillin-domain-containing protein</fullName>
    </submittedName>
</protein>
<dbReference type="GO" id="GO:0051301">
    <property type="term" value="P:cell division"/>
    <property type="evidence" value="ECO:0007669"/>
    <property type="project" value="UniProtKB-KW"/>
</dbReference>
<gene>
    <name evidence="5" type="ORF">BDY21DRAFT_287904</name>
</gene>
<name>A0A6A6NXZ9_9PEZI</name>
<evidence type="ECO:0000313" key="6">
    <source>
        <dbReference type="Proteomes" id="UP000799766"/>
    </source>
</evidence>
<feature type="compositionally biased region" description="Polar residues" evidence="3">
    <location>
        <begin position="368"/>
        <end position="382"/>
    </location>
</feature>
<dbReference type="InterPro" id="IPR052007">
    <property type="entry name" value="Bud4"/>
</dbReference>
<dbReference type="CDD" id="cd13278">
    <property type="entry name" value="PH_Bud4"/>
    <property type="match status" value="1"/>
</dbReference>
<dbReference type="InterPro" id="IPR011993">
    <property type="entry name" value="PH-like_dom_sf"/>
</dbReference>
<accession>A0A6A6NXZ9</accession>
<dbReference type="PANTHER" id="PTHR36100:SF1">
    <property type="entry name" value="BUD SITE SELECTION PROTEIN 4"/>
    <property type="match status" value="1"/>
</dbReference>
<dbReference type="SMART" id="SM00233">
    <property type="entry name" value="PH"/>
    <property type="match status" value="1"/>
</dbReference>
<dbReference type="PANTHER" id="PTHR36100">
    <property type="entry name" value="BUD SITE SELECTION PROTEIN 4"/>
    <property type="match status" value="1"/>
</dbReference>
<dbReference type="Proteomes" id="UP000799766">
    <property type="component" value="Unassembled WGS sequence"/>
</dbReference>
<dbReference type="Pfam" id="PF00169">
    <property type="entry name" value="PH"/>
    <property type="match status" value="1"/>
</dbReference>
<feature type="region of interest" description="Disordered" evidence="3">
    <location>
        <begin position="172"/>
        <end position="258"/>
    </location>
</feature>
<feature type="compositionally biased region" description="Basic and acidic residues" evidence="3">
    <location>
        <begin position="45"/>
        <end position="66"/>
    </location>
</feature>
<feature type="domain" description="PH" evidence="4">
    <location>
        <begin position="551"/>
        <end position="672"/>
    </location>
</feature>
<proteinExistence type="predicted"/>
<evidence type="ECO:0000256" key="3">
    <source>
        <dbReference type="SAM" id="MobiDB-lite"/>
    </source>
</evidence>
<dbReference type="PROSITE" id="PS50003">
    <property type="entry name" value="PH_DOMAIN"/>
    <property type="match status" value="1"/>
</dbReference>
<keyword evidence="6" id="KW-1185">Reference proteome</keyword>
<feature type="region of interest" description="Disordered" evidence="3">
    <location>
        <begin position="1"/>
        <end position="66"/>
    </location>
</feature>
<evidence type="ECO:0000259" key="4">
    <source>
        <dbReference type="PROSITE" id="PS50003"/>
    </source>
</evidence>
<dbReference type="AlphaFoldDB" id="A0A6A6NXZ9"/>
<evidence type="ECO:0000256" key="1">
    <source>
        <dbReference type="ARBA" id="ARBA00022618"/>
    </source>
</evidence>
<dbReference type="GO" id="GO:0005525">
    <property type="term" value="F:GTP binding"/>
    <property type="evidence" value="ECO:0007669"/>
    <property type="project" value="TreeGrafter"/>
</dbReference>
<dbReference type="OrthoDB" id="2123378at2759"/>
<feature type="region of interest" description="Disordered" evidence="3">
    <location>
        <begin position="357"/>
        <end position="404"/>
    </location>
</feature>
<feature type="non-terminal residue" evidence="5">
    <location>
        <position position="676"/>
    </location>
</feature>
<reference evidence="5" key="1">
    <citation type="journal article" date="2020" name="Stud. Mycol.">
        <title>101 Dothideomycetes genomes: a test case for predicting lifestyles and emergence of pathogens.</title>
        <authorList>
            <person name="Haridas S."/>
            <person name="Albert R."/>
            <person name="Binder M."/>
            <person name="Bloem J."/>
            <person name="Labutti K."/>
            <person name="Salamov A."/>
            <person name="Andreopoulos B."/>
            <person name="Baker S."/>
            <person name="Barry K."/>
            <person name="Bills G."/>
            <person name="Bluhm B."/>
            <person name="Cannon C."/>
            <person name="Castanera R."/>
            <person name="Culley D."/>
            <person name="Daum C."/>
            <person name="Ezra D."/>
            <person name="Gonzalez J."/>
            <person name="Henrissat B."/>
            <person name="Kuo A."/>
            <person name="Liang C."/>
            <person name="Lipzen A."/>
            <person name="Lutzoni F."/>
            <person name="Magnuson J."/>
            <person name="Mondo S."/>
            <person name="Nolan M."/>
            <person name="Ohm R."/>
            <person name="Pangilinan J."/>
            <person name="Park H.-J."/>
            <person name="Ramirez L."/>
            <person name="Alfaro M."/>
            <person name="Sun H."/>
            <person name="Tritt A."/>
            <person name="Yoshinaga Y."/>
            <person name="Zwiers L.-H."/>
            <person name="Turgeon B."/>
            <person name="Goodwin S."/>
            <person name="Spatafora J."/>
            <person name="Crous P."/>
            <person name="Grigoriev I."/>
        </authorList>
    </citation>
    <scope>NUCLEOTIDE SEQUENCE</scope>
    <source>
        <strain evidence="5">ATCC 16933</strain>
    </source>
</reference>
<dbReference type="SUPFAM" id="SSF50729">
    <property type="entry name" value="PH domain-like"/>
    <property type="match status" value="1"/>
</dbReference>
<organism evidence="5 6">
    <name type="scientific">Lineolata rhizophorae</name>
    <dbReference type="NCBI Taxonomy" id="578093"/>
    <lineage>
        <taxon>Eukaryota</taxon>
        <taxon>Fungi</taxon>
        <taxon>Dikarya</taxon>
        <taxon>Ascomycota</taxon>
        <taxon>Pezizomycotina</taxon>
        <taxon>Dothideomycetes</taxon>
        <taxon>Dothideomycetes incertae sedis</taxon>
        <taxon>Lineolatales</taxon>
        <taxon>Lineolataceae</taxon>
        <taxon>Lineolata</taxon>
    </lineage>
</organism>
<dbReference type="EMBL" id="MU001683">
    <property type="protein sequence ID" value="KAF2456332.1"/>
    <property type="molecule type" value="Genomic_DNA"/>
</dbReference>
<keyword evidence="1 5" id="KW-0132">Cell division</keyword>
<evidence type="ECO:0000313" key="5">
    <source>
        <dbReference type="EMBL" id="KAF2456332.1"/>
    </source>
</evidence>
<dbReference type="Gene3D" id="2.30.29.30">
    <property type="entry name" value="Pleckstrin-homology domain (PH domain)/Phosphotyrosine-binding domain (PTB)"/>
    <property type="match status" value="1"/>
</dbReference>